<dbReference type="PANTHER" id="PTHR10094">
    <property type="entry name" value="STEROL CARRIER PROTEIN 2 SCP-2 FAMILY PROTEIN"/>
    <property type="match status" value="1"/>
</dbReference>
<accession>A0A6T1MI23</accession>
<gene>
    <name evidence="2" type="ORF">AMON00008_LOCUS60119</name>
    <name evidence="3" type="ORF">AMON00008_LOCUS60134</name>
</gene>
<dbReference type="SUPFAM" id="SSF55718">
    <property type="entry name" value="SCP-like"/>
    <property type="match status" value="1"/>
</dbReference>
<sequence>MKSQKAFDAMAAGVSSRGAELVKLGGAVFQFVISDAGPEGKFTLDLKNGSGSAKAGEDEKADVTISMKDDDMMAMFEGKLDGMQAFMGGKLKIKGNMMLAQKLQGIIQAAK</sequence>
<dbReference type="InterPro" id="IPR003033">
    <property type="entry name" value="SCP2_sterol-bd_dom"/>
</dbReference>
<name>A0A6T1MI23_9DINO</name>
<dbReference type="EMBL" id="HBNR01083971">
    <property type="protein sequence ID" value="CAE4661496.1"/>
    <property type="molecule type" value="Transcribed_RNA"/>
</dbReference>
<evidence type="ECO:0000313" key="3">
    <source>
        <dbReference type="EMBL" id="CAE4661496.1"/>
    </source>
</evidence>
<dbReference type="Pfam" id="PF02036">
    <property type="entry name" value="SCP2"/>
    <property type="match status" value="1"/>
</dbReference>
<dbReference type="EMBL" id="HBNR01083956">
    <property type="protein sequence ID" value="CAE4661474.1"/>
    <property type="molecule type" value="Transcribed_RNA"/>
</dbReference>
<dbReference type="InterPro" id="IPR036527">
    <property type="entry name" value="SCP2_sterol-bd_dom_sf"/>
</dbReference>
<proteinExistence type="predicted"/>
<evidence type="ECO:0000313" key="2">
    <source>
        <dbReference type="EMBL" id="CAE4661474.1"/>
    </source>
</evidence>
<feature type="domain" description="SCP2" evidence="1">
    <location>
        <begin position="16"/>
        <end position="107"/>
    </location>
</feature>
<evidence type="ECO:0000259" key="1">
    <source>
        <dbReference type="Pfam" id="PF02036"/>
    </source>
</evidence>
<reference evidence="2" key="1">
    <citation type="submission" date="2021-01" db="EMBL/GenBank/DDBJ databases">
        <authorList>
            <person name="Corre E."/>
            <person name="Pelletier E."/>
            <person name="Niang G."/>
            <person name="Scheremetjew M."/>
            <person name="Finn R."/>
            <person name="Kale V."/>
            <person name="Holt S."/>
            <person name="Cochrane G."/>
            <person name="Meng A."/>
            <person name="Brown T."/>
            <person name="Cohen L."/>
        </authorList>
    </citation>
    <scope>NUCLEOTIDE SEQUENCE</scope>
    <source>
        <strain evidence="2">CCMP3105</strain>
    </source>
</reference>
<organism evidence="2">
    <name type="scientific">Alexandrium monilatum</name>
    <dbReference type="NCBI Taxonomy" id="311494"/>
    <lineage>
        <taxon>Eukaryota</taxon>
        <taxon>Sar</taxon>
        <taxon>Alveolata</taxon>
        <taxon>Dinophyceae</taxon>
        <taxon>Gonyaulacales</taxon>
        <taxon>Pyrocystaceae</taxon>
        <taxon>Alexandrium</taxon>
    </lineage>
</organism>
<dbReference type="GO" id="GO:0005829">
    <property type="term" value="C:cytosol"/>
    <property type="evidence" value="ECO:0007669"/>
    <property type="project" value="TreeGrafter"/>
</dbReference>
<dbReference type="Gene3D" id="3.30.1050.10">
    <property type="entry name" value="SCP2 sterol-binding domain"/>
    <property type="match status" value="1"/>
</dbReference>
<dbReference type="PANTHER" id="PTHR10094:SF25">
    <property type="entry name" value="SCP2 STEROL-BINDING DOMAIN-CONTAINING PROTEIN 1"/>
    <property type="match status" value="1"/>
</dbReference>
<dbReference type="AlphaFoldDB" id="A0A6T1MI23"/>
<protein>
    <recommendedName>
        <fullName evidence="1">SCP2 domain-containing protein</fullName>
    </recommendedName>
</protein>